<dbReference type="InterPro" id="IPR042099">
    <property type="entry name" value="ANL_N_sf"/>
</dbReference>
<dbReference type="SUPFAM" id="SSF56801">
    <property type="entry name" value="Acetyl-CoA synthetase-like"/>
    <property type="match status" value="1"/>
</dbReference>
<protein>
    <submittedName>
        <fullName evidence="1">Uncharacterized protein</fullName>
    </submittedName>
</protein>
<organism evidence="1 2">
    <name type="scientific">Penicillium nordicum</name>
    <dbReference type="NCBI Taxonomy" id="229535"/>
    <lineage>
        <taxon>Eukaryota</taxon>
        <taxon>Fungi</taxon>
        <taxon>Dikarya</taxon>
        <taxon>Ascomycota</taxon>
        <taxon>Pezizomycotina</taxon>
        <taxon>Eurotiomycetes</taxon>
        <taxon>Eurotiomycetidae</taxon>
        <taxon>Eurotiales</taxon>
        <taxon>Aspergillaceae</taxon>
        <taxon>Penicillium</taxon>
    </lineage>
</organism>
<reference evidence="1 2" key="1">
    <citation type="submission" date="2015-08" db="EMBL/GenBank/DDBJ databases">
        <title>Genome sequencing of Penicillium nordicum.</title>
        <authorList>
            <person name="Nguyen H.D."/>
            <person name="Seifert K.A."/>
        </authorList>
    </citation>
    <scope>NUCLEOTIDE SEQUENCE [LARGE SCALE GENOMIC DNA]</scope>
    <source>
        <strain evidence="1 2">DAOMC 185683</strain>
    </source>
</reference>
<dbReference type="EMBL" id="LHQQ01000064">
    <property type="protein sequence ID" value="KOS44284.1"/>
    <property type="molecule type" value="Genomic_DNA"/>
</dbReference>
<accession>A0A0M8P9X1</accession>
<dbReference type="AlphaFoldDB" id="A0A0M8P9X1"/>
<dbReference type="STRING" id="229535.A0A0M8P9X1"/>
<proteinExistence type="predicted"/>
<keyword evidence="2" id="KW-1185">Reference proteome</keyword>
<comment type="caution">
    <text evidence="1">The sequence shown here is derived from an EMBL/GenBank/DDBJ whole genome shotgun (WGS) entry which is preliminary data.</text>
</comment>
<dbReference type="Proteomes" id="UP000037696">
    <property type="component" value="Unassembled WGS sequence"/>
</dbReference>
<dbReference type="OrthoDB" id="10253869at2759"/>
<gene>
    <name evidence="1" type="ORF">ACN38_g4823</name>
</gene>
<sequence length="87" mass="9529">MKSVLVSHAHFIATMEATRLTVPSTTNPDEDVWISSLSLGFFISAKLHMGLNILLGIPVVLMRESLESSNIDVIPRHGITFLFVAPP</sequence>
<name>A0A0M8P9X1_9EURO</name>
<evidence type="ECO:0000313" key="2">
    <source>
        <dbReference type="Proteomes" id="UP000037696"/>
    </source>
</evidence>
<dbReference type="Gene3D" id="3.40.50.12780">
    <property type="entry name" value="N-terminal domain of ligase-like"/>
    <property type="match status" value="1"/>
</dbReference>
<evidence type="ECO:0000313" key="1">
    <source>
        <dbReference type="EMBL" id="KOS44284.1"/>
    </source>
</evidence>